<dbReference type="AlphaFoldDB" id="A0A8J7TU36"/>
<dbReference type="Proteomes" id="UP000664414">
    <property type="component" value="Unassembled WGS sequence"/>
</dbReference>
<protein>
    <submittedName>
        <fullName evidence="2">Uncharacterized protein</fullName>
    </submittedName>
</protein>
<evidence type="ECO:0000313" key="2">
    <source>
        <dbReference type="EMBL" id="MBN9412792.1"/>
    </source>
</evidence>
<evidence type="ECO:0000313" key="3">
    <source>
        <dbReference type="Proteomes" id="UP000664414"/>
    </source>
</evidence>
<name>A0A8J7TU36_9PROT</name>
<reference evidence="2" key="1">
    <citation type="submission" date="2021-02" db="EMBL/GenBank/DDBJ databases">
        <title>Thiocyanate and organic carbon inputs drive convergent selection for specific autotrophic Afipia and Thiobacillus strains within complex microbiomes.</title>
        <authorList>
            <person name="Huddy R.J."/>
            <person name="Sachdeva R."/>
            <person name="Kadzinga F."/>
            <person name="Kantor R.S."/>
            <person name="Harrison S.T.L."/>
            <person name="Banfield J.F."/>
        </authorList>
    </citation>
    <scope>NUCLEOTIDE SEQUENCE</scope>
    <source>
        <strain evidence="2">SCN18_10_11_15_R4_P_38_20</strain>
    </source>
</reference>
<gene>
    <name evidence="2" type="ORF">J0H12_02540</name>
</gene>
<evidence type="ECO:0000256" key="1">
    <source>
        <dbReference type="SAM" id="MobiDB-lite"/>
    </source>
</evidence>
<accession>A0A8J7TU36</accession>
<organism evidence="2 3">
    <name type="scientific">Candidatus Paracaedimonas acanthamoebae</name>
    <dbReference type="NCBI Taxonomy" id="244581"/>
    <lineage>
        <taxon>Bacteria</taxon>
        <taxon>Pseudomonadati</taxon>
        <taxon>Pseudomonadota</taxon>
        <taxon>Alphaproteobacteria</taxon>
        <taxon>Holosporales</taxon>
        <taxon>Caedimonadaceae</taxon>
        <taxon>Candidatus Paracaedimonas</taxon>
    </lineage>
</organism>
<dbReference type="EMBL" id="JAFKGL010000013">
    <property type="protein sequence ID" value="MBN9412792.1"/>
    <property type="molecule type" value="Genomic_DNA"/>
</dbReference>
<proteinExistence type="predicted"/>
<comment type="caution">
    <text evidence="2">The sequence shown here is derived from an EMBL/GenBank/DDBJ whole genome shotgun (WGS) entry which is preliminary data.</text>
</comment>
<feature type="region of interest" description="Disordered" evidence="1">
    <location>
        <begin position="1"/>
        <end position="24"/>
    </location>
</feature>
<sequence length="64" mass="7126">MMEQYNDVTNGKRGSHLCGEISTTKKDSHKRVLREVLRTEGICFPSQRDPPKVLMISPLIGGGI</sequence>